<comment type="caution">
    <text evidence="1">The sequence shown here is derived from an EMBL/GenBank/DDBJ whole genome shotgun (WGS) entry which is preliminary data.</text>
</comment>
<dbReference type="EMBL" id="SMOL01000768">
    <property type="protein sequence ID" value="KAB2597365.1"/>
    <property type="molecule type" value="Genomic_DNA"/>
</dbReference>
<evidence type="ECO:0000313" key="1">
    <source>
        <dbReference type="EMBL" id="KAB2597365.1"/>
    </source>
</evidence>
<evidence type="ECO:0000313" key="2">
    <source>
        <dbReference type="Proteomes" id="UP000327157"/>
    </source>
</evidence>
<keyword evidence="2" id="KW-1185">Reference proteome</keyword>
<gene>
    <name evidence="1" type="ORF">D8674_000285</name>
</gene>
<sequence>MKVETKLTLVREGMNSPDFFGLNGGSWSLELQQIQRFFTRLSVWGEERDVLVVLWQCGFTGAGELRWCGVGSVKNRAKGEC</sequence>
<dbReference type="Proteomes" id="UP000327157">
    <property type="component" value="Chromosome 1"/>
</dbReference>
<proteinExistence type="predicted"/>
<reference evidence="1 2" key="1">
    <citation type="submission" date="2019-09" db="EMBL/GenBank/DDBJ databases">
        <authorList>
            <person name="Ou C."/>
        </authorList>
    </citation>
    <scope>NUCLEOTIDE SEQUENCE [LARGE SCALE GENOMIC DNA]</scope>
    <source>
        <strain evidence="1">S2</strain>
        <tissue evidence="1">Leaf</tissue>
    </source>
</reference>
<reference evidence="2" key="2">
    <citation type="submission" date="2019-10" db="EMBL/GenBank/DDBJ databases">
        <title>A de novo genome assembly of a pear dwarfing rootstock.</title>
        <authorList>
            <person name="Wang F."/>
            <person name="Wang J."/>
            <person name="Li S."/>
            <person name="Zhang Y."/>
            <person name="Fang M."/>
            <person name="Ma L."/>
            <person name="Zhao Y."/>
            <person name="Jiang S."/>
        </authorList>
    </citation>
    <scope>NUCLEOTIDE SEQUENCE [LARGE SCALE GENOMIC DNA]</scope>
</reference>
<reference evidence="1 2" key="3">
    <citation type="submission" date="2019-11" db="EMBL/GenBank/DDBJ databases">
        <title>A de novo genome assembly of a pear dwarfing rootstock.</title>
        <authorList>
            <person name="Wang F."/>
            <person name="Wang J."/>
            <person name="Li S."/>
            <person name="Zhang Y."/>
            <person name="Fang M."/>
            <person name="Ma L."/>
            <person name="Zhao Y."/>
            <person name="Jiang S."/>
        </authorList>
    </citation>
    <scope>NUCLEOTIDE SEQUENCE [LARGE SCALE GENOMIC DNA]</scope>
    <source>
        <strain evidence="1">S2</strain>
        <tissue evidence="1">Leaf</tissue>
    </source>
</reference>
<accession>A0A5N5F306</accession>
<name>A0A5N5F306_9ROSA</name>
<organism evidence="1 2">
    <name type="scientific">Pyrus ussuriensis x Pyrus communis</name>
    <dbReference type="NCBI Taxonomy" id="2448454"/>
    <lineage>
        <taxon>Eukaryota</taxon>
        <taxon>Viridiplantae</taxon>
        <taxon>Streptophyta</taxon>
        <taxon>Embryophyta</taxon>
        <taxon>Tracheophyta</taxon>
        <taxon>Spermatophyta</taxon>
        <taxon>Magnoliopsida</taxon>
        <taxon>eudicotyledons</taxon>
        <taxon>Gunneridae</taxon>
        <taxon>Pentapetalae</taxon>
        <taxon>rosids</taxon>
        <taxon>fabids</taxon>
        <taxon>Rosales</taxon>
        <taxon>Rosaceae</taxon>
        <taxon>Amygdaloideae</taxon>
        <taxon>Maleae</taxon>
        <taxon>Pyrus</taxon>
    </lineage>
</organism>
<dbReference type="AlphaFoldDB" id="A0A5N5F306"/>
<protein>
    <submittedName>
        <fullName evidence="1">Uncharacterized protein</fullName>
    </submittedName>
</protein>